<sequence>MYHALLSYKRTSSDHINVIMQNNLAEFFSCGGERQPLLRFMGFRNDLGRREEDDQVLGLWDACEQPKEYRQSKHVTTLDGVDSRLF</sequence>
<evidence type="ECO:0000313" key="1">
    <source>
        <dbReference type="EMBL" id="EXC03776.1"/>
    </source>
</evidence>
<dbReference type="AlphaFoldDB" id="W9RYE5"/>
<protein>
    <submittedName>
        <fullName evidence="1">Uncharacterized protein</fullName>
    </submittedName>
</protein>
<reference evidence="2" key="1">
    <citation type="submission" date="2013-01" db="EMBL/GenBank/DDBJ databases">
        <title>Draft Genome Sequence of a Mulberry Tree, Morus notabilis C.K. Schneid.</title>
        <authorList>
            <person name="He N."/>
            <person name="Zhao S."/>
        </authorList>
    </citation>
    <scope>NUCLEOTIDE SEQUENCE</scope>
</reference>
<dbReference type="Proteomes" id="UP000030645">
    <property type="component" value="Unassembled WGS sequence"/>
</dbReference>
<organism evidence="1 2">
    <name type="scientific">Morus notabilis</name>
    <dbReference type="NCBI Taxonomy" id="981085"/>
    <lineage>
        <taxon>Eukaryota</taxon>
        <taxon>Viridiplantae</taxon>
        <taxon>Streptophyta</taxon>
        <taxon>Embryophyta</taxon>
        <taxon>Tracheophyta</taxon>
        <taxon>Spermatophyta</taxon>
        <taxon>Magnoliopsida</taxon>
        <taxon>eudicotyledons</taxon>
        <taxon>Gunneridae</taxon>
        <taxon>Pentapetalae</taxon>
        <taxon>rosids</taxon>
        <taxon>fabids</taxon>
        <taxon>Rosales</taxon>
        <taxon>Moraceae</taxon>
        <taxon>Moreae</taxon>
        <taxon>Morus</taxon>
    </lineage>
</organism>
<dbReference type="EMBL" id="KE345390">
    <property type="protein sequence ID" value="EXC03776.1"/>
    <property type="molecule type" value="Genomic_DNA"/>
</dbReference>
<accession>W9RYE5</accession>
<gene>
    <name evidence="1" type="ORF">L484_001932</name>
</gene>
<keyword evidence="2" id="KW-1185">Reference proteome</keyword>
<proteinExistence type="predicted"/>
<evidence type="ECO:0000313" key="2">
    <source>
        <dbReference type="Proteomes" id="UP000030645"/>
    </source>
</evidence>
<name>W9RYE5_9ROSA</name>